<dbReference type="AlphaFoldDB" id="A0A182NWM6"/>
<organism evidence="1 2">
    <name type="scientific">Anopheles dirus</name>
    <dbReference type="NCBI Taxonomy" id="7168"/>
    <lineage>
        <taxon>Eukaryota</taxon>
        <taxon>Metazoa</taxon>
        <taxon>Ecdysozoa</taxon>
        <taxon>Arthropoda</taxon>
        <taxon>Hexapoda</taxon>
        <taxon>Insecta</taxon>
        <taxon>Pterygota</taxon>
        <taxon>Neoptera</taxon>
        <taxon>Endopterygota</taxon>
        <taxon>Diptera</taxon>
        <taxon>Nematocera</taxon>
        <taxon>Culicoidea</taxon>
        <taxon>Culicidae</taxon>
        <taxon>Anophelinae</taxon>
        <taxon>Anopheles</taxon>
    </lineage>
</organism>
<reference evidence="1" key="2">
    <citation type="submission" date="2020-05" db="UniProtKB">
        <authorList>
            <consortium name="EnsemblMetazoa"/>
        </authorList>
    </citation>
    <scope>IDENTIFICATION</scope>
    <source>
        <strain evidence="1">WRAIR2</strain>
    </source>
</reference>
<evidence type="ECO:0000313" key="1">
    <source>
        <dbReference type="EnsemblMetazoa" id="ADIR014293-PA"/>
    </source>
</evidence>
<proteinExistence type="predicted"/>
<dbReference type="EnsemblMetazoa" id="ADIR014293-RA">
    <property type="protein sequence ID" value="ADIR014293-PA"/>
    <property type="gene ID" value="ADIR014293"/>
</dbReference>
<name>A0A182NWM6_9DIPT</name>
<evidence type="ECO:0000313" key="2">
    <source>
        <dbReference type="Proteomes" id="UP000075884"/>
    </source>
</evidence>
<dbReference type="VEuPathDB" id="VectorBase:ADIR014293"/>
<dbReference type="Proteomes" id="UP000075884">
    <property type="component" value="Unassembled WGS sequence"/>
</dbReference>
<accession>A0A182NWM6</accession>
<sequence length="24" mass="2749">MRQPLLFHAGCRPETCRIEFTSGV</sequence>
<keyword evidence="2" id="KW-1185">Reference proteome</keyword>
<protein>
    <submittedName>
        <fullName evidence="1">Uncharacterized protein</fullName>
    </submittedName>
</protein>
<reference evidence="2" key="1">
    <citation type="submission" date="2013-03" db="EMBL/GenBank/DDBJ databases">
        <title>The Genome Sequence of Anopheles dirus WRAIR2.</title>
        <authorList>
            <consortium name="The Broad Institute Genomics Platform"/>
            <person name="Neafsey D.E."/>
            <person name="Walton C."/>
            <person name="Walker B."/>
            <person name="Young S.K."/>
            <person name="Zeng Q."/>
            <person name="Gargeya S."/>
            <person name="Fitzgerald M."/>
            <person name="Haas B."/>
            <person name="Abouelleil A."/>
            <person name="Allen A.W."/>
            <person name="Alvarado L."/>
            <person name="Arachchi H.M."/>
            <person name="Berlin A.M."/>
            <person name="Chapman S.B."/>
            <person name="Gainer-Dewar J."/>
            <person name="Goldberg J."/>
            <person name="Griggs A."/>
            <person name="Gujja S."/>
            <person name="Hansen M."/>
            <person name="Howarth C."/>
            <person name="Imamovic A."/>
            <person name="Ireland A."/>
            <person name="Larimer J."/>
            <person name="McCowan C."/>
            <person name="Murphy C."/>
            <person name="Pearson M."/>
            <person name="Poon T.W."/>
            <person name="Priest M."/>
            <person name="Roberts A."/>
            <person name="Saif S."/>
            <person name="Shea T."/>
            <person name="Sisk P."/>
            <person name="Sykes S."/>
            <person name="Wortman J."/>
            <person name="Nusbaum C."/>
            <person name="Birren B."/>
        </authorList>
    </citation>
    <scope>NUCLEOTIDE SEQUENCE [LARGE SCALE GENOMIC DNA]</scope>
    <source>
        <strain evidence="2">WRAIR2</strain>
    </source>
</reference>